<evidence type="ECO:0000256" key="4">
    <source>
        <dbReference type="ARBA" id="ARBA00022801"/>
    </source>
</evidence>
<name>S7UK07_9BACT</name>
<keyword evidence="4 6" id="KW-0378">Hydrolase</keyword>
<feature type="binding site" evidence="6">
    <location>
        <position position="313"/>
    </location>
    <ligand>
        <name>Zn(2+)</name>
        <dbReference type="ChEBI" id="CHEBI:29105"/>
        <label>1</label>
    </ligand>
</feature>
<feature type="domain" description="Dihydroorotase catalytic" evidence="7">
    <location>
        <begin position="56"/>
        <end position="245"/>
    </location>
</feature>
<dbReference type="PROSITE" id="PS00483">
    <property type="entry name" value="DIHYDROOROTASE_2"/>
    <property type="match status" value="1"/>
</dbReference>
<evidence type="ECO:0000256" key="6">
    <source>
        <dbReference type="HAMAP-Rule" id="MF_00220"/>
    </source>
</evidence>
<sequence length="429" mass="45982">MSPDLVIRGGRLACGTAAVKADCLTDCLVKDGRILDVVPHDPDRTYECESVEATGLVLLPSLIDAHAHLREPGQEYKEDIASGLAAAAAGGFGHVMCMANTRPVNDDASITRDMLDIARRSHPHGPRLHPIGALSKGLRAEELAPMADMAQAGCIAFSNDGLPVASAEFFRRAVEYAATFERIVIDHCEEPTMAPAAGMNEGVVSATLGLKGQPWVAEAAQVARDVLLAEYLNLPIHIAHVSCKASVELIAFAKGRGAPVTAETCPHYLLLTEEACLGYSTRAKVNPPLRTQEDVEAMRLAVEGGVIDIIATDHAPHAEHEKEVEFDLAPCGISGLDTALSLVMSLTPGQILSEARVVEAMCHAPGRIFGIPVNRFAPGDPADVVLYDPHHRWVASRETMRSKSLNTPWLGRTIMGRVTAHFMAGRRIV</sequence>
<feature type="binding site" evidence="6">
    <location>
        <position position="286"/>
    </location>
    <ligand>
        <name>substrate</name>
    </ligand>
</feature>
<dbReference type="InterPro" id="IPR002195">
    <property type="entry name" value="Dihydroorotase_CS"/>
</dbReference>
<dbReference type="Pfam" id="PF12890">
    <property type="entry name" value="DHOase"/>
    <property type="match status" value="1"/>
</dbReference>
<dbReference type="GO" id="GO:0004151">
    <property type="term" value="F:dihydroorotase activity"/>
    <property type="evidence" value="ECO:0007669"/>
    <property type="project" value="UniProtKB-UniRule"/>
</dbReference>
<feature type="binding site" evidence="6">
    <location>
        <position position="68"/>
    </location>
    <ligand>
        <name>Zn(2+)</name>
        <dbReference type="ChEBI" id="CHEBI:29105"/>
        <label>1</label>
    </ligand>
</feature>
<gene>
    <name evidence="6" type="primary">pyrC</name>
    <name evidence="8" type="ORF">dsat_2902</name>
</gene>
<dbReference type="InterPro" id="IPR032466">
    <property type="entry name" value="Metal_Hydrolase"/>
</dbReference>
<dbReference type="Gene3D" id="2.30.40.10">
    <property type="entry name" value="Urease, subunit C, domain 1"/>
    <property type="match status" value="1"/>
</dbReference>
<protein>
    <recommendedName>
        <fullName evidence="6">Dihydroorotase</fullName>
        <shortName evidence="6">DHOase</shortName>
        <ecNumber evidence="6">3.5.2.3</ecNumber>
    </recommendedName>
</protein>
<feature type="binding site" evidence="6">
    <location>
        <position position="160"/>
    </location>
    <ligand>
        <name>Zn(2+)</name>
        <dbReference type="ChEBI" id="CHEBI:29105"/>
        <label>2</label>
    </ligand>
</feature>
<dbReference type="GO" id="GO:0004038">
    <property type="term" value="F:allantoinase activity"/>
    <property type="evidence" value="ECO:0007669"/>
    <property type="project" value="TreeGrafter"/>
</dbReference>
<proteinExistence type="inferred from homology"/>
<keyword evidence="6" id="KW-0862">Zinc</keyword>
<evidence type="ECO:0000313" key="8">
    <source>
        <dbReference type="EMBL" id="EPR34139.1"/>
    </source>
</evidence>
<dbReference type="UniPathway" id="UPA00070">
    <property type="reaction ID" value="UER00117"/>
</dbReference>
<evidence type="ECO:0000313" key="9">
    <source>
        <dbReference type="Proteomes" id="UP000014975"/>
    </source>
</evidence>
<dbReference type="HAMAP" id="MF_00220_B">
    <property type="entry name" value="PyrC_classI_B"/>
    <property type="match status" value="1"/>
</dbReference>
<keyword evidence="5 6" id="KW-0665">Pyrimidine biosynthesis</keyword>
<comment type="similarity">
    <text evidence="2 6">Belongs to the metallo-dependent hydrolases superfamily. DHOase family. Class I DHOase subfamily.</text>
</comment>
<evidence type="ECO:0000256" key="5">
    <source>
        <dbReference type="ARBA" id="ARBA00022975"/>
    </source>
</evidence>
<dbReference type="PANTHER" id="PTHR43668">
    <property type="entry name" value="ALLANTOINASE"/>
    <property type="match status" value="1"/>
</dbReference>
<feature type="binding site" evidence="6">
    <location>
        <position position="240"/>
    </location>
    <ligand>
        <name>Zn(2+)</name>
        <dbReference type="ChEBI" id="CHEBI:29105"/>
        <label>2</label>
    </ligand>
</feature>
<reference evidence="8 9" key="1">
    <citation type="journal article" date="2013" name="Genome Announc.">
        <title>Draft genome sequences for three mercury-methylating, sulfate-reducing bacteria.</title>
        <authorList>
            <person name="Brown S.D."/>
            <person name="Hurt R.A.Jr."/>
            <person name="Gilmour C.C."/>
            <person name="Elias D.A."/>
        </authorList>
    </citation>
    <scope>NUCLEOTIDE SEQUENCE [LARGE SCALE GENOMIC DNA]</scope>
    <source>
        <strain evidence="8 9">DSM 16529</strain>
    </source>
</reference>
<dbReference type="GO" id="GO:0008270">
    <property type="term" value="F:zinc ion binding"/>
    <property type="evidence" value="ECO:0007669"/>
    <property type="project" value="UniProtKB-UniRule"/>
</dbReference>
<dbReference type="AlphaFoldDB" id="S7UK07"/>
<comment type="caution">
    <text evidence="6">Lacks conserved residue(s) required for the propagation of feature annotation.</text>
</comment>
<evidence type="ECO:0000256" key="2">
    <source>
        <dbReference type="ARBA" id="ARBA00010286"/>
    </source>
</evidence>
<dbReference type="RefSeq" id="WP_020886867.1">
    <property type="nucleotide sequence ID" value="NZ_ATHI01000015.1"/>
</dbReference>
<feature type="active site" evidence="6">
    <location>
        <position position="313"/>
    </location>
</feature>
<feature type="binding site" evidence="6">
    <location>
        <position position="100"/>
    </location>
    <ligand>
        <name>substrate</name>
    </ligand>
</feature>
<organism evidence="8 9">
    <name type="scientific">Alkalidesulfovibrio alkalitolerans DSM 16529</name>
    <dbReference type="NCBI Taxonomy" id="1121439"/>
    <lineage>
        <taxon>Bacteria</taxon>
        <taxon>Pseudomonadati</taxon>
        <taxon>Thermodesulfobacteriota</taxon>
        <taxon>Desulfovibrionia</taxon>
        <taxon>Desulfovibrionales</taxon>
        <taxon>Desulfovibrionaceae</taxon>
        <taxon>Alkalidesulfovibrio</taxon>
    </lineage>
</organism>
<dbReference type="InterPro" id="IPR004722">
    <property type="entry name" value="DHOase"/>
</dbReference>
<dbReference type="OrthoDB" id="9803027at2"/>
<keyword evidence="3 6" id="KW-0479">Metal-binding</keyword>
<comment type="pathway">
    <text evidence="6">Pyrimidine metabolism; UMP biosynthesis via de novo pathway; (S)-dihydroorotate from bicarbonate: step 3/3.</text>
</comment>
<dbReference type="PANTHER" id="PTHR43668:SF2">
    <property type="entry name" value="ALLANTOINASE"/>
    <property type="match status" value="1"/>
</dbReference>
<dbReference type="SUPFAM" id="SSF51338">
    <property type="entry name" value="Composite domain of metallo-dependent hydrolases"/>
    <property type="match status" value="1"/>
</dbReference>
<dbReference type="CDD" id="cd01317">
    <property type="entry name" value="DHOase_IIa"/>
    <property type="match status" value="1"/>
</dbReference>
<dbReference type="STRING" id="1121439.dsat_2902"/>
<feature type="binding site" evidence="6">
    <location>
        <position position="160"/>
    </location>
    <ligand>
        <name>Zn(2+)</name>
        <dbReference type="ChEBI" id="CHEBI:29105"/>
        <label>1</label>
    </ligand>
</feature>
<dbReference type="EC" id="3.5.2.3" evidence="6"/>
<feature type="binding site" evidence="6">
    <location>
        <begin position="68"/>
        <end position="70"/>
    </location>
    <ligand>
        <name>substrate</name>
    </ligand>
</feature>
<feature type="binding site" evidence="6">
    <location>
        <position position="317"/>
    </location>
    <ligand>
        <name>substrate</name>
    </ligand>
</feature>
<comment type="catalytic activity">
    <reaction evidence="6">
        <text>(S)-dihydroorotate + H2O = N-carbamoyl-L-aspartate + H(+)</text>
        <dbReference type="Rhea" id="RHEA:24296"/>
        <dbReference type="ChEBI" id="CHEBI:15377"/>
        <dbReference type="ChEBI" id="CHEBI:15378"/>
        <dbReference type="ChEBI" id="CHEBI:30864"/>
        <dbReference type="ChEBI" id="CHEBI:32814"/>
        <dbReference type="EC" id="3.5.2.3"/>
    </reaction>
</comment>
<evidence type="ECO:0000256" key="3">
    <source>
        <dbReference type="ARBA" id="ARBA00022723"/>
    </source>
</evidence>
<evidence type="ECO:0000256" key="1">
    <source>
        <dbReference type="ARBA" id="ARBA00002368"/>
    </source>
</evidence>
<evidence type="ECO:0000259" key="7">
    <source>
        <dbReference type="Pfam" id="PF12890"/>
    </source>
</evidence>
<dbReference type="GO" id="GO:0005737">
    <property type="term" value="C:cytoplasm"/>
    <property type="evidence" value="ECO:0007669"/>
    <property type="project" value="TreeGrafter"/>
</dbReference>
<dbReference type="InterPro" id="IPR011059">
    <property type="entry name" value="Metal-dep_hydrolase_composite"/>
</dbReference>
<keyword evidence="9" id="KW-1185">Reference proteome</keyword>
<comment type="caution">
    <text evidence="8">The sequence shown here is derived from an EMBL/GenBank/DDBJ whole genome shotgun (WGS) entry which is preliminary data.</text>
</comment>
<dbReference type="InterPro" id="IPR024403">
    <property type="entry name" value="DHOase_cat"/>
</dbReference>
<feature type="binding site" evidence="6">
    <location>
        <position position="66"/>
    </location>
    <ligand>
        <name>Zn(2+)</name>
        <dbReference type="ChEBI" id="CHEBI:29105"/>
        <label>1</label>
    </ligand>
</feature>
<dbReference type="PATRIC" id="fig|1121439.3.peg.1419"/>
<dbReference type="InterPro" id="IPR050138">
    <property type="entry name" value="DHOase/Allantoinase_Hydrolase"/>
</dbReference>
<comment type="function">
    <text evidence="1 6">Catalyzes the reversible cyclization of carbamoyl aspartate to dihydroorotate.</text>
</comment>
<dbReference type="NCBIfam" id="TIGR00857">
    <property type="entry name" value="pyrC_multi"/>
    <property type="match status" value="1"/>
</dbReference>
<dbReference type="GO" id="GO:0044205">
    <property type="term" value="P:'de novo' UMP biosynthetic process"/>
    <property type="evidence" value="ECO:0007669"/>
    <property type="project" value="UniProtKB-UniRule"/>
</dbReference>
<feature type="binding site" evidence="6">
    <location>
        <position position="187"/>
    </location>
    <ligand>
        <name>Zn(2+)</name>
        <dbReference type="ChEBI" id="CHEBI:29105"/>
        <label>2</label>
    </ligand>
</feature>
<dbReference type="Proteomes" id="UP000014975">
    <property type="component" value="Unassembled WGS sequence"/>
</dbReference>
<comment type="cofactor">
    <cofactor evidence="6">
        <name>Zn(2+)</name>
        <dbReference type="ChEBI" id="CHEBI:29105"/>
    </cofactor>
    <text evidence="6">Binds 2 Zn(2+) ions per subunit.</text>
</comment>
<dbReference type="PROSITE" id="PS00482">
    <property type="entry name" value="DIHYDROOROTASE_1"/>
    <property type="match status" value="1"/>
</dbReference>
<accession>S7UK07</accession>
<dbReference type="SUPFAM" id="SSF51556">
    <property type="entry name" value="Metallo-dependent hydrolases"/>
    <property type="match status" value="1"/>
</dbReference>
<dbReference type="Gene3D" id="3.20.20.140">
    <property type="entry name" value="Metal-dependent hydrolases"/>
    <property type="match status" value="1"/>
</dbReference>
<dbReference type="GO" id="GO:0006145">
    <property type="term" value="P:purine nucleobase catabolic process"/>
    <property type="evidence" value="ECO:0007669"/>
    <property type="project" value="TreeGrafter"/>
</dbReference>
<dbReference type="EMBL" id="ATHI01000015">
    <property type="protein sequence ID" value="EPR34139.1"/>
    <property type="molecule type" value="Genomic_DNA"/>
</dbReference>
<dbReference type="eggNOG" id="COG0044">
    <property type="taxonomic scope" value="Bacteria"/>
</dbReference>